<keyword evidence="4" id="KW-0010">Activator</keyword>
<dbReference type="InterPro" id="IPR000847">
    <property type="entry name" value="LysR_HTH_N"/>
</dbReference>
<organism evidence="7 8">
    <name type="scientific">[Brevibacterium] flavum</name>
    <dbReference type="NCBI Taxonomy" id="92706"/>
    <lineage>
        <taxon>Bacteria</taxon>
        <taxon>Bacillati</taxon>
        <taxon>Actinomycetota</taxon>
        <taxon>Actinomycetes</taxon>
        <taxon>Mycobacteriales</taxon>
        <taxon>Corynebacteriaceae</taxon>
        <taxon>Corynebacterium</taxon>
    </lineage>
</organism>
<dbReference type="Gene3D" id="1.10.10.10">
    <property type="entry name" value="Winged helix-like DNA-binding domain superfamily/Winged helix DNA-binding domain"/>
    <property type="match status" value="1"/>
</dbReference>
<evidence type="ECO:0000256" key="3">
    <source>
        <dbReference type="ARBA" id="ARBA00023125"/>
    </source>
</evidence>
<dbReference type="InterPro" id="IPR036388">
    <property type="entry name" value="WH-like_DNA-bd_sf"/>
</dbReference>
<keyword evidence="3" id="KW-0238">DNA-binding</keyword>
<evidence type="ECO:0000256" key="2">
    <source>
        <dbReference type="ARBA" id="ARBA00023015"/>
    </source>
</evidence>
<dbReference type="CDD" id="cd08414">
    <property type="entry name" value="PBP2_LTTR_aromatics_like"/>
    <property type="match status" value="1"/>
</dbReference>
<keyword evidence="2" id="KW-0805">Transcription regulation</keyword>
<evidence type="ECO:0000313" key="8">
    <source>
        <dbReference type="Proteomes" id="UP000034037"/>
    </source>
</evidence>
<comment type="similarity">
    <text evidence="1">Belongs to the LysR transcriptional regulatory family.</text>
</comment>
<protein>
    <submittedName>
        <fullName evidence="7">LysR family transcriptional regulator</fullName>
    </submittedName>
</protein>
<dbReference type="SUPFAM" id="SSF46785">
    <property type="entry name" value="Winged helix' DNA-binding domain"/>
    <property type="match status" value="1"/>
</dbReference>
<dbReference type="RefSeq" id="WP_003863076.1">
    <property type="nucleotide sequence ID" value="NZ_CP011309.1"/>
</dbReference>
<keyword evidence="5" id="KW-0804">Transcription</keyword>
<dbReference type="EMBL" id="CP011309">
    <property type="protein sequence ID" value="AKF28407.1"/>
    <property type="molecule type" value="Genomic_DNA"/>
</dbReference>
<dbReference type="Proteomes" id="UP000034037">
    <property type="component" value="Chromosome"/>
</dbReference>
<dbReference type="HOGENOM" id="CLU_039613_6_4_11"/>
<dbReference type="InterPro" id="IPR005119">
    <property type="entry name" value="LysR_subst-bd"/>
</dbReference>
<evidence type="ECO:0000256" key="1">
    <source>
        <dbReference type="ARBA" id="ARBA00009437"/>
    </source>
</evidence>
<dbReference type="GO" id="GO:0003677">
    <property type="term" value="F:DNA binding"/>
    <property type="evidence" value="ECO:0007669"/>
    <property type="project" value="UniProtKB-KW"/>
</dbReference>
<name>A0A0F6WRD4_9CORY</name>
<dbReference type="AlphaFoldDB" id="A0A0F6WRD4"/>
<evidence type="ECO:0000313" key="7">
    <source>
        <dbReference type="EMBL" id="AKF28407.1"/>
    </source>
</evidence>
<dbReference type="PANTHER" id="PTHR30346">
    <property type="entry name" value="TRANSCRIPTIONAL DUAL REGULATOR HCAR-RELATED"/>
    <property type="match status" value="1"/>
</dbReference>
<dbReference type="GO" id="GO:0032993">
    <property type="term" value="C:protein-DNA complex"/>
    <property type="evidence" value="ECO:0007669"/>
    <property type="project" value="TreeGrafter"/>
</dbReference>
<dbReference type="Pfam" id="PF00126">
    <property type="entry name" value="HTH_1"/>
    <property type="match status" value="1"/>
</dbReference>
<dbReference type="PANTHER" id="PTHR30346:SF0">
    <property type="entry name" value="HCA OPERON TRANSCRIPTIONAL ACTIVATOR HCAR"/>
    <property type="match status" value="1"/>
</dbReference>
<feature type="domain" description="HTH lysR-type" evidence="6">
    <location>
        <begin position="1"/>
        <end position="58"/>
    </location>
</feature>
<dbReference type="SUPFAM" id="SSF53850">
    <property type="entry name" value="Periplasmic binding protein-like II"/>
    <property type="match status" value="1"/>
</dbReference>
<proteinExistence type="inferred from homology"/>
<reference evidence="7 8" key="1">
    <citation type="submission" date="2015-04" db="EMBL/GenBank/DDBJ databases">
        <title>Complete Genome Sequence of Brevibacterium flavum ATCC 15168.</title>
        <authorList>
            <person name="Ahn J."/>
            <person name="Park G."/>
            <person name="Jeon W."/>
            <person name="Jang Y."/>
            <person name="Jang M."/>
            <person name="Lee H."/>
            <person name="Lee H."/>
        </authorList>
    </citation>
    <scope>NUCLEOTIDE SEQUENCE [LARGE SCALE GENOMIC DNA]</scope>
    <source>
        <strain evidence="7 8">ATCC 15168</strain>
    </source>
</reference>
<dbReference type="InterPro" id="IPR036390">
    <property type="entry name" value="WH_DNA-bd_sf"/>
</dbReference>
<dbReference type="Pfam" id="PF03466">
    <property type="entry name" value="LysR_substrate"/>
    <property type="match status" value="1"/>
</dbReference>
<dbReference type="SMR" id="A0A0F6WRD4"/>
<dbReference type="FunFam" id="1.10.10.10:FF:000001">
    <property type="entry name" value="LysR family transcriptional regulator"/>
    <property type="match status" value="1"/>
</dbReference>
<accession>A0A0F6WRD4</accession>
<dbReference type="Gene3D" id="3.40.190.10">
    <property type="entry name" value="Periplasmic binding protein-like II"/>
    <property type="match status" value="2"/>
</dbReference>
<gene>
    <name evidence="7" type="ORF">YH66_13180</name>
</gene>
<dbReference type="PATRIC" id="fig|92706.3.peg.2757"/>
<keyword evidence="8" id="KW-1185">Reference proteome</keyword>
<evidence type="ECO:0000259" key="6">
    <source>
        <dbReference type="PROSITE" id="PS50931"/>
    </source>
</evidence>
<evidence type="ECO:0000256" key="4">
    <source>
        <dbReference type="ARBA" id="ARBA00023159"/>
    </source>
</evidence>
<dbReference type="PROSITE" id="PS50931">
    <property type="entry name" value="HTH_LYSR"/>
    <property type="match status" value="1"/>
</dbReference>
<dbReference type="PRINTS" id="PR00039">
    <property type="entry name" value="HTHLYSR"/>
</dbReference>
<dbReference type="GO" id="GO:0003700">
    <property type="term" value="F:DNA-binding transcription factor activity"/>
    <property type="evidence" value="ECO:0007669"/>
    <property type="project" value="InterPro"/>
</dbReference>
<evidence type="ECO:0000256" key="5">
    <source>
        <dbReference type="ARBA" id="ARBA00023163"/>
    </source>
</evidence>
<sequence>MEIRWLEGFIAVAEELHFSNAAIRLGMPQSPLSQLIRRLESELGQKLFDRSTRSVELTAAGRAFLPHARGIVASAAVAREAVNAAEGEIVGVVRIGFSGVLNYSTLPLLTSEVHKRLPNVELELVGQKLTREAVSLLRLGALDITLMGLPIEDPEIETRLISLEEFCVVLPKDHRLAGEDVVDLVDLAEDGFVTTPEFAGSVFRNSTFQLCAEAGFVPRISQQVNDPYMALLLVGAGVGVAITTHGTGLLAPPNTVHLPIKQHSVELRHGIAWMKGSGRVARDAVIDIALDIFKP</sequence>